<keyword evidence="2" id="KW-1185">Reference proteome</keyword>
<dbReference type="AlphaFoldDB" id="A0A6P5FKA1"/>
<reference evidence="3" key="2">
    <citation type="submission" date="2025-08" db="UniProtKB">
        <authorList>
            <consortium name="RefSeq"/>
        </authorList>
    </citation>
    <scope>IDENTIFICATION</scope>
    <source>
        <tissue evidence="3">Leaf</tissue>
    </source>
</reference>
<evidence type="ECO:0000313" key="3">
    <source>
        <dbReference type="RefSeq" id="XP_020096057.1"/>
    </source>
</evidence>
<proteinExistence type="predicted"/>
<protein>
    <submittedName>
        <fullName evidence="3">Uncharacterized protein LOC109715462 isoform X1</fullName>
    </submittedName>
</protein>
<organism evidence="2 3">
    <name type="scientific">Ananas comosus</name>
    <name type="common">Pineapple</name>
    <name type="synonym">Ananas ananas</name>
    <dbReference type="NCBI Taxonomy" id="4615"/>
    <lineage>
        <taxon>Eukaryota</taxon>
        <taxon>Viridiplantae</taxon>
        <taxon>Streptophyta</taxon>
        <taxon>Embryophyta</taxon>
        <taxon>Tracheophyta</taxon>
        <taxon>Spermatophyta</taxon>
        <taxon>Magnoliopsida</taxon>
        <taxon>Liliopsida</taxon>
        <taxon>Poales</taxon>
        <taxon>Bromeliaceae</taxon>
        <taxon>Bromelioideae</taxon>
        <taxon>Ananas</taxon>
    </lineage>
</organism>
<evidence type="ECO:0000313" key="2">
    <source>
        <dbReference type="Proteomes" id="UP000515123"/>
    </source>
</evidence>
<feature type="region of interest" description="Disordered" evidence="1">
    <location>
        <begin position="310"/>
        <end position="393"/>
    </location>
</feature>
<gene>
    <name evidence="3" type="primary">LOC109715462</name>
</gene>
<dbReference type="Proteomes" id="UP000515123">
    <property type="component" value="Linkage group 9"/>
</dbReference>
<dbReference type="GeneID" id="109715462"/>
<dbReference type="RefSeq" id="XP_020096057.1">
    <property type="nucleotide sequence ID" value="XM_020240468.1"/>
</dbReference>
<evidence type="ECO:0000256" key="1">
    <source>
        <dbReference type="SAM" id="MobiDB-lite"/>
    </source>
</evidence>
<reference evidence="2" key="1">
    <citation type="journal article" date="2015" name="Nat. Genet.">
        <title>The pineapple genome and the evolution of CAM photosynthesis.</title>
        <authorList>
            <person name="Ming R."/>
            <person name="VanBuren R."/>
            <person name="Wai C.M."/>
            <person name="Tang H."/>
            <person name="Schatz M.C."/>
            <person name="Bowers J.E."/>
            <person name="Lyons E."/>
            <person name="Wang M.L."/>
            <person name="Chen J."/>
            <person name="Biggers E."/>
            <person name="Zhang J."/>
            <person name="Huang L."/>
            <person name="Zhang L."/>
            <person name="Miao W."/>
            <person name="Zhang J."/>
            <person name="Ye Z."/>
            <person name="Miao C."/>
            <person name="Lin Z."/>
            <person name="Wang H."/>
            <person name="Zhou H."/>
            <person name="Yim W.C."/>
            <person name="Priest H.D."/>
            <person name="Zheng C."/>
            <person name="Woodhouse M."/>
            <person name="Edger P.P."/>
            <person name="Guyot R."/>
            <person name="Guo H.B."/>
            <person name="Guo H."/>
            <person name="Zheng G."/>
            <person name="Singh R."/>
            <person name="Sharma A."/>
            <person name="Min X."/>
            <person name="Zheng Y."/>
            <person name="Lee H."/>
            <person name="Gurtowski J."/>
            <person name="Sedlazeck F.J."/>
            <person name="Harkess A."/>
            <person name="McKain M.R."/>
            <person name="Liao Z."/>
            <person name="Fang J."/>
            <person name="Liu J."/>
            <person name="Zhang X."/>
            <person name="Zhang Q."/>
            <person name="Hu W."/>
            <person name="Qin Y."/>
            <person name="Wang K."/>
            <person name="Chen L.Y."/>
            <person name="Shirley N."/>
            <person name="Lin Y.R."/>
            <person name="Liu L.Y."/>
            <person name="Hernandez A.G."/>
            <person name="Wright C.L."/>
            <person name="Bulone V."/>
            <person name="Tuskan G.A."/>
            <person name="Heath K."/>
            <person name="Zee F."/>
            <person name="Moore P.H."/>
            <person name="Sunkar R."/>
            <person name="Leebens-Mack J.H."/>
            <person name="Mockler T."/>
            <person name="Bennetzen J.L."/>
            <person name="Freeling M."/>
            <person name="Sankoff D."/>
            <person name="Paterson A.H."/>
            <person name="Zhu X."/>
            <person name="Yang X."/>
            <person name="Smith J.A."/>
            <person name="Cushman J.C."/>
            <person name="Paull R.E."/>
            <person name="Yu Q."/>
        </authorList>
    </citation>
    <scope>NUCLEOTIDE SEQUENCE [LARGE SCALE GENOMIC DNA]</scope>
    <source>
        <strain evidence="2">cv. F153</strain>
    </source>
</reference>
<dbReference type="OrthoDB" id="751084at2759"/>
<feature type="compositionally biased region" description="Polar residues" evidence="1">
    <location>
        <begin position="362"/>
        <end position="376"/>
    </location>
</feature>
<accession>A0A6P5FKA1</accession>
<feature type="compositionally biased region" description="Basic and acidic residues" evidence="1">
    <location>
        <begin position="248"/>
        <end position="270"/>
    </location>
</feature>
<feature type="compositionally biased region" description="Basic and acidic residues" evidence="1">
    <location>
        <begin position="382"/>
        <end position="393"/>
    </location>
</feature>
<feature type="region of interest" description="Disordered" evidence="1">
    <location>
        <begin position="248"/>
        <end position="281"/>
    </location>
</feature>
<sequence>MAMDETQAPDSIRKRLSLQNEVLKWLVEFSEKLEKRAKSTAAELNGLLDQARVVELEMKNAIHSFNSLCHQRFIDHKISDEDGMPADMKESTRTSVQVQVPAQDYELDILPRYKEALSLGLTSCKNHLKGKDCSTSSIFRAMPIYSPLPHIIGSEEYLHDNSCGLVDDFTSRSLPADFSWVGDSKGVSSDSEVPDIFGSHVLGAQQDSNKDETDPLVSAAQDFKAMLEAALLNPYKFSDEESVLAHDPVNDRSAEHTYENVDLGTSKEPEDASSDSLEQPNVIKEHLTYLEDPEVRPDHELYSALVTGSLFDGEDESPSLDHQEPSDVPPSISGSLPASEGTADSGVSDGKIFSESASSSSNQNKVIYNSSDASMSNEEEENGKKILEKTVDS</sequence>
<name>A0A6P5FKA1_ANACO</name>